<dbReference type="InterPro" id="IPR001173">
    <property type="entry name" value="Glyco_trans_2-like"/>
</dbReference>
<protein>
    <recommendedName>
        <fullName evidence="1">Glycosyltransferase 2-like domain-containing protein</fullName>
    </recommendedName>
</protein>
<sequence>MPKIYFIIVTYNAMNWAEKCFTSLRHSSVPVHCIVIDNGSTDGTQEYIAGYFPEVELIRSKENLGFGKANNIGIEQAYRNGADFFYLMNQDAWIYENSLEKLLEVYHSYPDKKEIGILSPMHMDGTEKKLDIFFERYLARNTHFNRIFSDAFENTLQQSYEIDFVNAAHWFLPRRTIEEIGGFNPYFFHYSEDYEYVQRISFFGKKIIICPRSKVVHDGRQDFNKTAHIDALRVQREQRYLNPAYDFDKKIMNREFIPKMIKQMLMLKYSAAFNTWREYRYQCSKFHEIIHFRSVLKNTGPSFLNILNN</sequence>
<feature type="domain" description="Glycosyltransferase 2-like" evidence="1">
    <location>
        <begin position="6"/>
        <end position="132"/>
    </location>
</feature>
<comment type="caution">
    <text evidence="2">The sequence shown here is derived from an EMBL/GenBank/DDBJ whole genome shotgun (WGS) entry which is preliminary data.</text>
</comment>
<dbReference type="PANTHER" id="PTHR43179:SF7">
    <property type="entry name" value="RHAMNOSYLTRANSFERASE WBBL"/>
    <property type="match status" value="1"/>
</dbReference>
<dbReference type="SUPFAM" id="SSF53448">
    <property type="entry name" value="Nucleotide-diphospho-sugar transferases"/>
    <property type="match status" value="1"/>
</dbReference>
<name>A0A511YID3_9FLAO</name>
<organism evidence="2 3">
    <name type="scientific">Chryseobacterium hagamense</name>
    <dbReference type="NCBI Taxonomy" id="395935"/>
    <lineage>
        <taxon>Bacteria</taxon>
        <taxon>Pseudomonadati</taxon>
        <taxon>Bacteroidota</taxon>
        <taxon>Flavobacteriia</taxon>
        <taxon>Flavobacteriales</taxon>
        <taxon>Weeksellaceae</taxon>
        <taxon>Chryseobacterium group</taxon>
        <taxon>Chryseobacterium</taxon>
    </lineage>
</organism>
<evidence type="ECO:0000313" key="3">
    <source>
        <dbReference type="Proteomes" id="UP000321863"/>
    </source>
</evidence>
<dbReference type="Pfam" id="PF00535">
    <property type="entry name" value="Glycos_transf_2"/>
    <property type="match status" value="1"/>
</dbReference>
<dbReference type="CDD" id="cd04186">
    <property type="entry name" value="GT_2_like_c"/>
    <property type="match status" value="1"/>
</dbReference>
<dbReference type="RefSeq" id="WP_146939843.1">
    <property type="nucleotide sequence ID" value="NZ_BJYJ01000002.1"/>
</dbReference>
<dbReference type="AlphaFoldDB" id="A0A511YID3"/>
<reference evidence="2 3" key="1">
    <citation type="submission" date="2019-07" db="EMBL/GenBank/DDBJ databases">
        <title>Whole genome shotgun sequence of Chryseobacterium hagamense NBRC 105253.</title>
        <authorList>
            <person name="Hosoyama A."/>
            <person name="Uohara A."/>
            <person name="Ohji S."/>
            <person name="Ichikawa N."/>
        </authorList>
    </citation>
    <scope>NUCLEOTIDE SEQUENCE [LARGE SCALE GENOMIC DNA]</scope>
    <source>
        <strain evidence="2 3">NBRC 105253</strain>
    </source>
</reference>
<proteinExistence type="predicted"/>
<keyword evidence="3" id="KW-1185">Reference proteome</keyword>
<evidence type="ECO:0000313" key="2">
    <source>
        <dbReference type="EMBL" id="GEN74955.1"/>
    </source>
</evidence>
<dbReference type="EMBL" id="BJYJ01000002">
    <property type="protein sequence ID" value="GEN74955.1"/>
    <property type="molecule type" value="Genomic_DNA"/>
</dbReference>
<gene>
    <name evidence="2" type="ORF">CHA01nite_06950</name>
</gene>
<dbReference type="Proteomes" id="UP000321863">
    <property type="component" value="Unassembled WGS sequence"/>
</dbReference>
<dbReference type="OrthoDB" id="9771846at2"/>
<dbReference type="PANTHER" id="PTHR43179">
    <property type="entry name" value="RHAMNOSYLTRANSFERASE WBBL"/>
    <property type="match status" value="1"/>
</dbReference>
<dbReference type="Gene3D" id="3.90.550.10">
    <property type="entry name" value="Spore Coat Polysaccharide Biosynthesis Protein SpsA, Chain A"/>
    <property type="match status" value="1"/>
</dbReference>
<accession>A0A511YID3</accession>
<dbReference type="InterPro" id="IPR029044">
    <property type="entry name" value="Nucleotide-diphossugar_trans"/>
</dbReference>
<evidence type="ECO:0000259" key="1">
    <source>
        <dbReference type="Pfam" id="PF00535"/>
    </source>
</evidence>